<protein>
    <submittedName>
        <fullName evidence="1">Uncharacterized protein</fullName>
    </submittedName>
</protein>
<name>A0A381N0V6_9ZZZZ</name>
<gene>
    <name evidence="1" type="ORF">METZ01_LOCUS518</name>
</gene>
<organism evidence="1">
    <name type="scientific">marine metagenome</name>
    <dbReference type="NCBI Taxonomy" id="408172"/>
    <lineage>
        <taxon>unclassified sequences</taxon>
        <taxon>metagenomes</taxon>
        <taxon>ecological metagenomes</taxon>
    </lineage>
</organism>
<reference evidence="1" key="1">
    <citation type="submission" date="2018-05" db="EMBL/GenBank/DDBJ databases">
        <authorList>
            <person name="Lanie J.A."/>
            <person name="Ng W.-L."/>
            <person name="Kazmierczak K.M."/>
            <person name="Andrzejewski T.M."/>
            <person name="Davidsen T.M."/>
            <person name="Wayne K.J."/>
            <person name="Tettelin H."/>
            <person name="Glass J.I."/>
            <person name="Rusch D."/>
            <person name="Podicherti R."/>
            <person name="Tsui H.-C.T."/>
            <person name="Winkler M.E."/>
        </authorList>
    </citation>
    <scope>NUCLEOTIDE SEQUENCE</scope>
</reference>
<accession>A0A381N0V6</accession>
<evidence type="ECO:0000313" key="1">
    <source>
        <dbReference type="EMBL" id="SUZ47664.1"/>
    </source>
</evidence>
<proteinExistence type="predicted"/>
<dbReference type="EMBL" id="UINC01000028">
    <property type="protein sequence ID" value="SUZ47664.1"/>
    <property type="molecule type" value="Genomic_DNA"/>
</dbReference>
<dbReference type="AlphaFoldDB" id="A0A381N0V6"/>
<feature type="non-terminal residue" evidence="1">
    <location>
        <position position="1"/>
    </location>
</feature>
<sequence>VDAFDINMVSHTPTTTLAPAIAAIVVPSSSLASVGDMNGINRSAGRAPAAMPASKHAWATSGSVLVSDRISRLSPAFVPAMRRTAMSPKSFQRELITGRPRVLSLVA</sequence>